<gene>
    <name evidence="2" type="ORF">M6B38_291130</name>
</gene>
<proteinExistence type="predicted"/>
<evidence type="ECO:0000256" key="1">
    <source>
        <dbReference type="SAM" id="Phobius"/>
    </source>
</evidence>
<dbReference type="GO" id="GO:0016301">
    <property type="term" value="F:kinase activity"/>
    <property type="evidence" value="ECO:0007669"/>
    <property type="project" value="UniProtKB-KW"/>
</dbReference>
<feature type="transmembrane region" description="Helical" evidence="1">
    <location>
        <begin position="32"/>
        <end position="51"/>
    </location>
</feature>
<organism evidence="2 3">
    <name type="scientific">Iris pallida</name>
    <name type="common">Sweet iris</name>
    <dbReference type="NCBI Taxonomy" id="29817"/>
    <lineage>
        <taxon>Eukaryota</taxon>
        <taxon>Viridiplantae</taxon>
        <taxon>Streptophyta</taxon>
        <taxon>Embryophyta</taxon>
        <taxon>Tracheophyta</taxon>
        <taxon>Spermatophyta</taxon>
        <taxon>Magnoliopsida</taxon>
        <taxon>Liliopsida</taxon>
        <taxon>Asparagales</taxon>
        <taxon>Iridaceae</taxon>
        <taxon>Iridoideae</taxon>
        <taxon>Irideae</taxon>
        <taxon>Iris</taxon>
    </lineage>
</organism>
<keyword evidence="2" id="KW-0808">Transferase</keyword>
<keyword evidence="1" id="KW-1133">Transmembrane helix</keyword>
<reference evidence="2" key="1">
    <citation type="journal article" date="2023" name="GigaByte">
        <title>Genome assembly of the bearded iris, Iris pallida Lam.</title>
        <authorList>
            <person name="Bruccoleri R.E."/>
            <person name="Oakeley E.J."/>
            <person name="Faust A.M.E."/>
            <person name="Altorfer M."/>
            <person name="Dessus-Babus S."/>
            <person name="Burckhardt D."/>
            <person name="Oertli M."/>
            <person name="Naumann U."/>
            <person name="Petersen F."/>
            <person name="Wong J."/>
        </authorList>
    </citation>
    <scope>NUCLEOTIDE SEQUENCE</scope>
    <source>
        <strain evidence="2">GSM-AAB239-AS_SAM_17_03QT</strain>
    </source>
</reference>
<evidence type="ECO:0000313" key="2">
    <source>
        <dbReference type="EMBL" id="KAJ6844694.1"/>
    </source>
</evidence>
<dbReference type="EMBL" id="JANAVB010006598">
    <property type="protein sequence ID" value="KAJ6844694.1"/>
    <property type="molecule type" value="Genomic_DNA"/>
</dbReference>
<dbReference type="AlphaFoldDB" id="A0AAX6HW34"/>
<evidence type="ECO:0000313" key="3">
    <source>
        <dbReference type="Proteomes" id="UP001140949"/>
    </source>
</evidence>
<name>A0AAX6HW34_IRIPA</name>
<keyword evidence="3" id="KW-1185">Reference proteome</keyword>
<keyword evidence="1" id="KW-0472">Membrane</keyword>
<keyword evidence="2" id="KW-0418">Kinase</keyword>
<feature type="transmembrane region" description="Helical" evidence="1">
    <location>
        <begin position="84"/>
        <end position="103"/>
    </location>
</feature>
<reference evidence="2" key="2">
    <citation type="submission" date="2023-04" db="EMBL/GenBank/DDBJ databases">
        <authorList>
            <person name="Bruccoleri R.E."/>
            <person name="Oakeley E.J."/>
            <person name="Faust A.-M."/>
            <person name="Dessus-Babus S."/>
            <person name="Altorfer M."/>
            <person name="Burckhardt D."/>
            <person name="Oertli M."/>
            <person name="Naumann U."/>
            <person name="Petersen F."/>
            <person name="Wong J."/>
        </authorList>
    </citation>
    <scope>NUCLEOTIDE SEQUENCE</scope>
    <source>
        <strain evidence="2">GSM-AAB239-AS_SAM_17_03QT</strain>
        <tissue evidence="2">Leaf</tissue>
    </source>
</reference>
<sequence length="158" mass="18499">MHCIFNDRCVHGVVDYMTLCAFANDLEVHQNGLYHFILFYFYFGLSNCLYFPSSLSSYCFLLQTSNIMSSILYSILKFEAKDLINMYILCFGRLISLEMLQCLSFLININKIMHLNNFTHSDHIPINSQFIVIYTIVLLLLDMELPKDELPKDGIKRR</sequence>
<protein>
    <submittedName>
        <fullName evidence="2">Calcium-dependent protein kinase 9</fullName>
    </submittedName>
</protein>
<accession>A0AAX6HW34</accession>
<dbReference type="Proteomes" id="UP001140949">
    <property type="component" value="Unassembled WGS sequence"/>
</dbReference>
<feature type="transmembrane region" description="Helical" evidence="1">
    <location>
        <begin position="124"/>
        <end position="141"/>
    </location>
</feature>
<comment type="caution">
    <text evidence="2">The sequence shown here is derived from an EMBL/GenBank/DDBJ whole genome shotgun (WGS) entry which is preliminary data.</text>
</comment>
<keyword evidence="1" id="KW-0812">Transmembrane</keyword>